<sequence length="328" mass="37073">MGARKQKKKANSLGNSSKRSFTSVLPHEVSSFHEEDKKTSSAPRTIYKVAEKKKSGDKKENTSTAASSIIGCLQIFIIVYLLTAMTYQFVWGEVRDLWAYLAEIMMFELIAGFVLIRLSNNHWIGVACLFLSYHFVLLFLMFSFFLQSSFSSKSRFVEQIFGMSAVSSMSTCAHFIIVVNAVQMIAKSKKRNDYGEKVIVEDVDKRRKDLYLMISDLISEICFDDKDSKLHLTIKDETGRPKTMSGAGIEAGVSRVLEMSMDGDKVSLSTSNTTQACIHVPNSSKKHKKRGSRSRSPHHEKSNLSKYNRCQKQDEMLSPRKILADENN</sequence>
<dbReference type="Bgee" id="WBGene00015627">
    <property type="expression patterns" value="Expressed in material anatomical entity and 2 other cell types or tissues"/>
</dbReference>
<keyword evidence="2" id="KW-1133">Transmembrane helix</keyword>
<evidence type="ECO:0000256" key="1">
    <source>
        <dbReference type="SAM" id="MobiDB-lite"/>
    </source>
</evidence>
<feature type="region of interest" description="Disordered" evidence="1">
    <location>
        <begin position="265"/>
        <end position="328"/>
    </location>
</feature>
<evidence type="ECO:0000313" key="5">
    <source>
        <dbReference type="WormBase" id="C09B9.2"/>
    </source>
</evidence>
<feature type="compositionally biased region" description="Basic residues" evidence="1">
    <location>
        <begin position="284"/>
        <end position="296"/>
    </location>
</feature>
<dbReference type="EMBL" id="BX284604">
    <property type="protein sequence ID" value="CCD63827.1"/>
    <property type="molecule type" value="Genomic_DNA"/>
</dbReference>
<dbReference type="WormBase" id="C09B9.2">
    <property type="protein sequence ID" value="CE06794"/>
    <property type="gene ID" value="WBGene00015627"/>
</dbReference>
<dbReference type="STRING" id="6239.C09B9.2.1"/>
<keyword evidence="2" id="KW-0472">Membrane</keyword>
<reference evidence="3 4" key="1">
    <citation type="journal article" date="1998" name="Science">
        <title>Genome sequence of the nematode C. elegans: a platform for investigating biology.</title>
        <authorList>
            <consortium name="The C. elegans sequencing consortium"/>
            <person name="Sulson J.E."/>
            <person name="Waterston R."/>
        </authorList>
    </citation>
    <scope>NUCLEOTIDE SEQUENCE [LARGE SCALE GENOMIC DNA]</scope>
    <source>
        <strain evidence="3 4">Bristol N2</strain>
    </source>
</reference>
<accession>Q17852</accession>
<feature type="region of interest" description="Disordered" evidence="1">
    <location>
        <begin position="1"/>
        <end position="43"/>
    </location>
</feature>
<keyword evidence="2 3" id="KW-0812">Transmembrane</keyword>
<feature type="compositionally biased region" description="Basic and acidic residues" evidence="1">
    <location>
        <begin position="311"/>
        <end position="328"/>
    </location>
</feature>
<feature type="compositionally biased region" description="Polar residues" evidence="1">
    <location>
        <begin position="267"/>
        <end position="276"/>
    </location>
</feature>
<feature type="transmembrane region" description="Helical" evidence="2">
    <location>
        <begin position="123"/>
        <end position="148"/>
    </location>
</feature>
<dbReference type="PIR" id="T15469">
    <property type="entry name" value="T15469"/>
</dbReference>
<keyword evidence="4" id="KW-1185">Reference proteome</keyword>
<dbReference type="eggNOG" id="ENOG502TFTK">
    <property type="taxonomic scope" value="Eukaryota"/>
</dbReference>
<evidence type="ECO:0000256" key="2">
    <source>
        <dbReference type="SAM" id="Phobius"/>
    </source>
</evidence>
<dbReference type="CTD" id="182442"/>
<feature type="transmembrane region" description="Helical" evidence="2">
    <location>
        <begin position="97"/>
        <end position="116"/>
    </location>
</feature>
<dbReference type="Proteomes" id="UP000001940">
    <property type="component" value="Chromosome IV"/>
</dbReference>
<dbReference type="GeneID" id="182442"/>
<organism evidence="3 4">
    <name type="scientific">Caenorhabditis elegans</name>
    <dbReference type="NCBI Taxonomy" id="6239"/>
    <lineage>
        <taxon>Eukaryota</taxon>
        <taxon>Metazoa</taxon>
        <taxon>Ecdysozoa</taxon>
        <taxon>Nematoda</taxon>
        <taxon>Chromadorea</taxon>
        <taxon>Rhabditida</taxon>
        <taxon>Rhabditina</taxon>
        <taxon>Rhabditomorpha</taxon>
        <taxon>Rhabditoidea</taxon>
        <taxon>Rhabditidae</taxon>
        <taxon>Peloderinae</taxon>
        <taxon>Caenorhabditis</taxon>
    </lineage>
</organism>
<evidence type="ECO:0000313" key="4">
    <source>
        <dbReference type="Proteomes" id="UP000001940"/>
    </source>
</evidence>
<protein>
    <submittedName>
        <fullName evidence="3">Transmembrane protein</fullName>
    </submittedName>
</protein>
<dbReference type="KEGG" id="cel:CELE_C09B9.2"/>
<feature type="compositionally biased region" description="Polar residues" evidence="1">
    <location>
        <begin position="12"/>
        <end position="23"/>
    </location>
</feature>
<dbReference type="OrthoDB" id="5852639at2759"/>
<feature type="transmembrane region" description="Helical" evidence="2">
    <location>
        <begin position="68"/>
        <end position="91"/>
    </location>
</feature>
<dbReference type="HOGENOM" id="CLU_847935_0_0_1"/>
<dbReference type="OMA" id="ICVYLIC"/>
<dbReference type="InParanoid" id="Q17852"/>
<dbReference type="PaxDb" id="6239-C09B9.2"/>
<feature type="compositionally biased region" description="Basic and acidic residues" evidence="1">
    <location>
        <begin position="30"/>
        <end position="39"/>
    </location>
</feature>
<dbReference type="UCSC" id="C09B9.2">
    <property type="organism name" value="c. elegans"/>
</dbReference>
<dbReference type="FunCoup" id="Q17852">
    <property type="interactions" value="1522"/>
</dbReference>
<dbReference type="RefSeq" id="NP_500707.1">
    <property type="nucleotide sequence ID" value="NM_068306.3"/>
</dbReference>
<proteinExistence type="predicted"/>
<feature type="transmembrane region" description="Helical" evidence="2">
    <location>
        <begin position="160"/>
        <end position="182"/>
    </location>
</feature>
<dbReference type="AlphaFoldDB" id="Q17852"/>
<evidence type="ECO:0000313" key="3">
    <source>
        <dbReference type="EMBL" id="CCD63827.1"/>
    </source>
</evidence>
<name>Q17852_CAEEL</name>
<gene>
    <name evidence="3 5" type="ORF">C09B9.2</name>
    <name evidence="3" type="ORF">CELE_C09B9.2</name>
</gene>
<feature type="compositionally biased region" description="Basic residues" evidence="1">
    <location>
        <begin position="1"/>
        <end position="10"/>
    </location>
</feature>
<dbReference type="SMR" id="Q17852"/>
<dbReference type="AGR" id="WB:WBGene00015627"/>